<reference evidence="2 3" key="1">
    <citation type="submission" date="2014-11" db="EMBL/GenBank/DDBJ databases">
        <authorList>
            <person name="Zhu J."/>
            <person name="Qi W."/>
            <person name="Song R."/>
        </authorList>
    </citation>
    <scope>NUCLEOTIDE SEQUENCE [LARGE SCALE GENOMIC DNA]</scope>
</reference>
<dbReference type="InParanoid" id="A0A0G4GA70"/>
<evidence type="ECO:0000256" key="1">
    <source>
        <dbReference type="SAM" id="MobiDB-lite"/>
    </source>
</evidence>
<gene>
    <name evidence="2" type="ORF">Vbra_9749</name>
</gene>
<keyword evidence="3" id="KW-1185">Reference proteome</keyword>
<dbReference type="Proteomes" id="UP000041254">
    <property type="component" value="Unassembled WGS sequence"/>
</dbReference>
<dbReference type="EMBL" id="CDMY01000603">
    <property type="protein sequence ID" value="CEM25476.1"/>
    <property type="molecule type" value="Genomic_DNA"/>
</dbReference>
<evidence type="ECO:0000313" key="3">
    <source>
        <dbReference type="Proteomes" id="UP000041254"/>
    </source>
</evidence>
<name>A0A0G4GA70_VITBC</name>
<dbReference type="PhylomeDB" id="A0A0G4GA70"/>
<sequence>MHWNSVLGLEVDEDGAAGEREHEHHHKSKNKTDRDSGHPDGWKRLFKEELKVKPINGTENVSPKPSPGPVAIINSLDLENSIRMFGILATPPDPVGAVGPKSILTATNTGLVLQEPKNGKLIAAERPREFFLPVTVGDGRKFPLDVPGELEEVAIFFSPVAQFDPNSGHFFVGYLFNQCEQVIAVSKTSEPKSFTPKDWLIARFPIDDREPSTIFEGALAAFDPPVNRTITGAILSQVLAEVFGLGPDSGECKPTFFLSHNSLGVSSTLVGFAYNAFASFDPSLLIGSRSIFFAFDNVESVEDFEAFFAPGEATPADILTPGITEPGPLELEDLFDASIEIVDSIGSLSLVPYVQAPEDEEVLLGPVGSDLFASFDTSADEEEDGGVSLLQQAASDLAGSFLYGFTNRGPAQHASERHLHTPRGLQPENFLNSSDIAREAAFRRIADPNETFGLEDSIATEFDAFDGLQTLFVLKQLLLTSLQSGIITLGRNTYFPSVEFDEPDEDMAGSQLGGFQINLGDDILQACRQTEKLIVCAWTGFRTIKDASLDKRCQQAFIAYAQLDVFTLFSRAFDALVPPPPQTSLTPIVVPSRLTRAILGWDFAFPSVAATPQGDVLVGFQAFDRAGFPSAAYVFKPADCPDFDLPVIYKAGEAPYFRPTQQEEKTDKPRVSSWGFGSSTVNDILDPQCLWTVQPYAKVPGPLTNGVLLPPGFGNWGLAWAKRQEAIRRRRRLKRAANQRNTDKAKGKKTNGEKTGSSRAAAAPAKKRKKVVKRSAGSVDHPPLDSDEWLAAQFARLLGGQNRRLGLQAVLGNKRAGQIEEFLQRRDM</sequence>
<accession>A0A0G4GA70</accession>
<proteinExistence type="predicted"/>
<dbReference type="VEuPathDB" id="CryptoDB:Vbra_9749"/>
<dbReference type="AlphaFoldDB" id="A0A0G4GA70"/>
<evidence type="ECO:0000313" key="2">
    <source>
        <dbReference type="EMBL" id="CEM25476.1"/>
    </source>
</evidence>
<feature type="region of interest" description="Disordered" evidence="1">
    <location>
        <begin position="731"/>
        <end position="783"/>
    </location>
</feature>
<feature type="region of interest" description="Disordered" evidence="1">
    <location>
        <begin position="1"/>
        <end position="41"/>
    </location>
</feature>
<feature type="compositionally biased region" description="Basic and acidic residues" evidence="1">
    <location>
        <begin position="30"/>
        <end position="41"/>
    </location>
</feature>
<protein>
    <submittedName>
        <fullName evidence="2">Uncharacterized protein</fullName>
    </submittedName>
</protein>
<organism evidence="2 3">
    <name type="scientific">Vitrella brassicaformis (strain CCMP3155)</name>
    <dbReference type="NCBI Taxonomy" id="1169540"/>
    <lineage>
        <taxon>Eukaryota</taxon>
        <taxon>Sar</taxon>
        <taxon>Alveolata</taxon>
        <taxon>Colpodellida</taxon>
        <taxon>Vitrellaceae</taxon>
        <taxon>Vitrella</taxon>
    </lineage>
</organism>